<dbReference type="OrthoDB" id="8195598at2759"/>
<dbReference type="AlphaFoldDB" id="A0A5E4N8P3"/>
<keyword evidence="3" id="KW-1185">Reference proteome</keyword>
<feature type="region of interest" description="Disordered" evidence="1">
    <location>
        <begin position="33"/>
        <end position="58"/>
    </location>
</feature>
<evidence type="ECO:0000256" key="1">
    <source>
        <dbReference type="SAM" id="MobiDB-lite"/>
    </source>
</evidence>
<evidence type="ECO:0000313" key="3">
    <source>
        <dbReference type="Proteomes" id="UP000325440"/>
    </source>
</evidence>
<evidence type="ECO:0000313" key="2">
    <source>
        <dbReference type="EMBL" id="VVC41152.1"/>
    </source>
</evidence>
<dbReference type="Proteomes" id="UP000325440">
    <property type="component" value="Unassembled WGS sequence"/>
</dbReference>
<name>A0A5E4N8P3_9HEMI</name>
<protein>
    <submittedName>
        <fullName evidence="2">Uncharacterized protein</fullName>
    </submittedName>
</protein>
<gene>
    <name evidence="2" type="ORF">CINCED_3A013791</name>
</gene>
<accession>A0A5E4N8P3</accession>
<organism evidence="2 3">
    <name type="scientific">Cinara cedri</name>
    <dbReference type="NCBI Taxonomy" id="506608"/>
    <lineage>
        <taxon>Eukaryota</taxon>
        <taxon>Metazoa</taxon>
        <taxon>Ecdysozoa</taxon>
        <taxon>Arthropoda</taxon>
        <taxon>Hexapoda</taxon>
        <taxon>Insecta</taxon>
        <taxon>Pterygota</taxon>
        <taxon>Neoptera</taxon>
        <taxon>Paraneoptera</taxon>
        <taxon>Hemiptera</taxon>
        <taxon>Sternorrhyncha</taxon>
        <taxon>Aphidomorpha</taxon>
        <taxon>Aphidoidea</taxon>
        <taxon>Aphididae</taxon>
        <taxon>Lachninae</taxon>
        <taxon>Cinara</taxon>
    </lineage>
</organism>
<proteinExistence type="predicted"/>
<dbReference type="EMBL" id="CABPRJ010001913">
    <property type="protein sequence ID" value="VVC41152.1"/>
    <property type="molecule type" value="Genomic_DNA"/>
</dbReference>
<sequence>MYPNPWIRKHSTLRQVIDKLLSINSNNTKKFDAMLNGGKKKPGGGRRTAATTAEKRKR</sequence>
<reference evidence="2 3" key="1">
    <citation type="submission" date="2019-08" db="EMBL/GenBank/DDBJ databases">
        <authorList>
            <person name="Alioto T."/>
            <person name="Alioto T."/>
            <person name="Gomez Garrido J."/>
        </authorList>
    </citation>
    <scope>NUCLEOTIDE SEQUENCE [LARGE SCALE GENOMIC DNA]</scope>
</reference>